<dbReference type="PANTHER" id="PTHR48207">
    <property type="entry name" value="SUCCINATE--HYDROXYMETHYLGLUTARATE COA-TRANSFERASE"/>
    <property type="match status" value="1"/>
</dbReference>
<name>A0A2W4Z6P3_9CYAN</name>
<organism evidence="2 3">
    <name type="scientific">Phormidesmis priestleyi</name>
    <dbReference type="NCBI Taxonomy" id="268141"/>
    <lineage>
        <taxon>Bacteria</taxon>
        <taxon>Bacillati</taxon>
        <taxon>Cyanobacteriota</taxon>
        <taxon>Cyanophyceae</taxon>
        <taxon>Leptolyngbyales</taxon>
        <taxon>Leptolyngbyaceae</taxon>
        <taxon>Phormidesmis</taxon>
    </lineage>
</organism>
<evidence type="ECO:0008006" key="4">
    <source>
        <dbReference type="Google" id="ProtNLM"/>
    </source>
</evidence>
<dbReference type="AlphaFoldDB" id="A0A2W4Z6P3"/>
<dbReference type="InterPro" id="IPR003673">
    <property type="entry name" value="CoA-Trfase_fam_III"/>
</dbReference>
<dbReference type="InterPro" id="IPR050483">
    <property type="entry name" value="CoA-transferase_III_domain"/>
</dbReference>
<dbReference type="Proteomes" id="UP000249794">
    <property type="component" value="Unassembled WGS sequence"/>
</dbReference>
<keyword evidence="1" id="KW-0808">Transferase</keyword>
<comment type="caution">
    <text evidence="2">The sequence shown here is derived from an EMBL/GenBank/DDBJ whole genome shotgun (WGS) entry which is preliminary data.</text>
</comment>
<gene>
    <name evidence="2" type="ORF">DCF15_15705</name>
</gene>
<sequence length="410" mass="45386">MIETEMSARPLSGIRVLDLGHEWSCPHTARFLADFGAEVIKIEYLQRLDFMRGGKIENRAYDQKVSFWQVHRNKKSLTLDLRNPAEKEIFEELVAIADIVVENSRPGVLDRLSLGYEKLQQINPQIILVSMSAFGRTGPEASYRGYGGTIEAISGIQSLTGYGPDDPPRRIKEMDVTNGIMGACAAITALIHRQSTQQGDWIDLSETESASHGLIGEHLMAYAANGESGYPLGNRHPEFAPQGCYPCQGDDRWLVLTVQTEAEWQALCKLLGHADWASDQRYQSAESRRRRHDEIDAEIIAWTQRQQAATACDALQAAGIAAGPVMTMSDLCQDEHLHQRDYYQAPAQAPDQGQYLGFPFRLSKGAGQMLSRGPDLGAHNQEIICELLGHAETDLPEIKAEALGTSLDPL</sequence>
<dbReference type="Gene3D" id="3.40.50.10540">
    <property type="entry name" value="Crotonobetainyl-coa:carnitine coa-transferase, domain 1"/>
    <property type="match status" value="1"/>
</dbReference>
<dbReference type="Pfam" id="PF02515">
    <property type="entry name" value="CoA_transf_3"/>
    <property type="match status" value="1"/>
</dbReference>
<dbReference type="Gene3D" id="3.30.1540.10">
    <property type="entry name" value="formyl-coa transferase, domain 3"/>
    <property type="match status" value="1"/>
</dbReference>
<evidence type="ECO:0000256" key="1">
    <source>
        <dbReference type="ARBA" id="ARBA00022679"/>
    </source>
</evidence>
<dbReference type="InterPro" id="IPR023606">
    <property type="entry name" value="CoA-Trfase_III_dom_1_sf"/>
</dbReference>
<dbReference type="SUPFAM" id="SSF89796">
    <property type="entry name" value="CoA-transferase family III (CaiB/BaiF)"/>
    <property type="match status" value="1"/>
</dbReference>
<reference evidence="3" key="1">
    <citation type="submission" date="2018-04" db="EMBL/GenBank/DDBJ databases">
        <authorList>
            <person name="Cornet L."/>
        </authorList>
    </citation>
    <scope>NUCLEOTIDE SEQUENCE [LARGE SCALE GENOMIC DNA]</scope>
</reference>
<reference evidence="2 3" key="2">
    <citation type="submission" date="2018-06" db="EMBL/GenBank/DDBJ databases">
        <title>Metagenomic assembly of (sub)arctic Cyanobacteria and their associated microbiome from non-axenic cultures.</title>
        <authorList>
            <person name="Baurain D."/>
        </authorList>
    </citation>
    <scope>NUCLEOTIDE SEQUENCE [LARGE SCALE GENOMIC DNA]</scope>
    <source>
        <strain evidence="2">ULC027bin1</strain>
    </source>
</reference>
<evidence type="ECO:0000313" key="2">
    <source>
        <dbReference type="EMBL" id="PZO50588.1"/>
    </source>
</evidence>
<dbReference type="PANTHER" id="PTHR48207:SF3">
    <property type="entry name" value="SUCCINATE--HYDROXYMETHYLGLUTARATE COA-TRANSFERASE"/>
    <property type="match status" value="1"/>
</dbReference>
<dbReference type="EMBL" id="QBMP01000185">
    <property type="protein sequence ID" value="PZO50588.1"/>
    <property type="molecule type" value="Genomic_DNA"/>
</dbReference>
<dbReference type="InterPro" id="IPR044855">
    <property type="entry name" value="CoA-Trfase_III_dom3_sf"/>
</dbReference>
<accession>A0A2W4Z6P3</accession>
<dbReference type="GO" id="GO:0008410">
    <property type="term" value="F:CoA-transferase activity"/>
    <property type="evidence" value="ECO:0007669"/>
    <property type="project" value="TreeGrafter"/>
</dbReference>
<evidence type="ECO:0000313" key="3">
    <source>
        <dbReference type="Proteomes" id="UP000249794"/>
    </source>
</evidence>
<protein>
    <recommendedName>
        <fullName evidence="4">CoA transferase</fullName>
    </recommendedName>
</protein>
<proteinExistence type="predicted"/>